<keyword evidence="3" id="KW-1185">Reference proteome</keyword>
<dbReference type="InterPro" id="IPR002347">
    <property type="entry name" value="SDR_fam"/>
</dbReference>
<sequence>MLTPPSFVVTGGAHGIGRAIAERLAGDGSVVILDMADQLDWTNERVTLITGDARDVATTQRAAAIAESTGPLAGWVNNAAVFDVARFGDASASQILDLITVNLAMAVVGCHTAVNPRIVGRSRDPRRRTFGR</sequence>
<evidence type="ECO:0008006" key="4">
    <source>
        <dbReference type="Google" id="ProtNLM"/>
    </source>
</evidence>
<dbReference type="Pfam" id="PF00106">
    <property type="entry name" value="adh_short"/>
    <property type="match status" value="1"/>
</dbReference>
<dbReference type="EMBL" id="BOMW01000021">
    <property type="protein sequence ID" value="GIF04746.1"/>
    <property type="molecule type" value="Genomic_DNA"/>
</dbReference>
<dbReference type="RefSeq" id="WP_203678763.1">
    <property type="nucleotide sequence ID" value="NZ_BOMW01000021.1"/>
</dbReference>
<dbReference type="SUPFAM" id="SSF51735">
    <property type="entry name" value="NAD(P)-binding Rossmann-fold domains"/>
    <property type="match status" value="1"/>
</dbReference>
<dbReference type="InterPro" id="IPR036291">
    <property type="entry name" value="NAD(P)-bd_dom_sf"/>
</dbReference>
<dbReference type="PANTHER" id="PTHR42760">
    <property type="entry name" value="SHORT-CHAIN DEHYDROGENASES/REDUCTASES FAMILY MEMBER"/>
    <property type="match status" value="1"/>
</dbReference>
<dbReference type="PANTHER" id="PTHR42760:SF40">
    <property type="entry name" value="3-OXOACYL-[ACYL-CARRIER-PROTEIN] REDUCTASE, CHLOROPLASTIC"/>
    <property type="match status" value="1"/>
</dbReference>
<reference evidence="2" key="1">
    <citation type="submission" date="2021-01" db="EMBL/GenBank/DDBJ databases">
        <title>Whole genome shotgun sequence of Actinoplanes siamensis NBRC 109076.</title>
        <authorList>
            <person name="Komaki H."/>
            <person name="Tamura T."/>
        </authorList>
    </citation>
    <scope>NUCLEOTIDE SEQUENCE</scope>
    <source>
        <strain evidence="2">NBRC 109076</strain>
    </source>
</reference>
<protein>
    <recommendedName>
        <fullName evidence="4">Short subunit dehydrogenase</fullName>
    </recommendedName>
</protein>
<evidence type="ECO:0000313" key="3">
    <source>
        <dbReference type="Proteomes" id="UP000629619"/>
    </source>
</evidence>
<dbReference type="AlphaFoldDB" id="A0A919TIW4"/>
<dbReference type="Gene3D" id="3.40.50.720">
    <property type="entry name" value="NAD(P)-binding Rossmann-like Domain"/>
    <property type="match status" value="1"/>
</dbReference>
<dbReference type="Proteomes" id="UP000629619">
    <property type="component" value="Unassembled WGS sequence"/>
</dbReference>
<name>A0A919TIW4_9ACTN</name>
<dbReference type="CDD" id="cd05233">
    <property type="entry name" value="SDR_c"/>
    <property type="match status" value="1"/>
</dbReference>
<accession>A0A919TIW4</accession>
<comment type="similarity">
    <text evidence="1">Belongs to the short-chain dehydrogenases/reductases (SDR) family.</text>
</comment>
<organism evidence="2 3">
    <name type="scientific">Actinoplanes siamensis</name>
    <dbReference type="NCBI Taxonomy" id="1223317"/>
    <lineage>
        <taxon>Bacteria</taxon>
        <taxon>Bacillati</taxon>
        <taxon>Actinomycetota</taxon>
        <taxon>Actinomycetes</taxon>
        <taxon>Micromonosporales</taxon>
        <taxon>Micromonosporaceae</taxon>
        <taxon>Actinoplanes</taxon>
    </lineage>
</organism>
<evidence type="ECO:0000313" key="2">
    <source>
        <dbReference type="EMBL" id="GIF04746.1"/>
    </source>
</evidence>
<comment type="caution">
    <text evidence="2">The sequence shown here is derived from an EMBL/GenBank/DDBJ whole genome shotgun (WGS) entry which is preliminary data.</text>
</comment>
<dbReference type="GO" id="GO:0030497">
    <property type="term" value="P:fatty acid elongation"/>
    <property type="evidence" value="ECO:0007669"/>
    <property type="project" value="TreeGrafter"/>
</dbReference>
<proteinExistence type="inferred from homology"/>
<gene>
    <name evidence="2" type="ORF">Asi03nite_22840</name>
</gene>
<evidence type="ECO:0000256" key="1">
    <source>
        <dbReference type="ARBA" id="ARBA00006484"/>
    </source>
</evidence>
<dbReference type="PRINTS" id="PR00081">
    <property type="entry name" value="GDHRDH"/>
</dbReference>
<dbReference type="GO" id="GO:0016616">
    <property type="term" value="F:oxidoreductase activity, acting on the CH-OH group of donors, NAD or NADP as acceptor"/>
    <property type="evidence" value="ECO:0007669"/>
    <property type="project" value="TreeGrafter"/>
</dbReference>